<name>A0AAE1NE46_9EUCA</name>
<dbReference type="Proteomes" id="UP001292094">
    <property type="component" value="Unassembled WGS sequence"/>
</dbReference>
<organism evidence="2 3">
    <name type="scientific">Petrolisthes manimaculis</name>
    <dbReference type="NCBI Taxonomy" id="1843537"/>
    <lineage>
        <taxon>Eukaryota</taxon>
        <taxon>Metazoa</taxon>
        <taxon>Ecdysozoa</taxon>
        <taxon>Arthropoda</taxon>
        <taxon>Crustacea</taxon>
        <taxon>Multicrustacea</taxon>
        <taxon>Malacostraca</taxon>
        <taxon>Eumalacostraca</taxon>
        <taxon>Eucarida</taxon>
        <taxon>Decapoda</taxon>
        <taxon>Pleocyemata</taxon>
        <taxon>Anomura</taxon>
        <taxon>Galatheoidea</taxon>
        <taxon>Porcellanidae</taxon>
        <taxon>Petrolisthes</taxon>
    </lineage>
</organism>
<feature type="compositionally biased region" description="Basic and acidic residues" evidence="1">
    <location>
        <begin position="69"/>
        <end position="86"/>
    </location>
</feature>
<evidence type="ECO:0000313" key="2">
    <source>
        <dbReference type="EMBL" id="KAK4288384.1"/>
    </source>
</evidence>
<keyword evidence="3" id="KW-1185">Reference proteome</keyword>
<comment type="caution">
    <text evidence="2">The sequence shown here is derived from an EMBL/GenBank/DDBJ whole genome shotgun (WGS) entry which is preliminary data.</text>
</comment>
<gene>
    <name evidence="2" type="ORF">Pmani_038577</name>
</gene>
<reference evidence="2" key="1">
    <citation type="submission" date="2023-11" db="EMBL/GenBank/DDBJ databases">
        <title>Genome assemblies of two species of porcelain crab, Petrolisthes cinctipes and Petrolisthes manimaculis (Anomura: Porcellanidae).</title>
        <authorList>
            <person name="Angst P."/>
        </authorList>
    </citation>
    <scope>NUCLEOTIDE SEQUENCE</scope>
    <source>
        <strain evidence="2">PB745_02</strain>
        <tissue evidence="2">Gill</tissue>
    </source>
</reference>
<sequence length="239" mass="25426">MGVVGGGRRMGVGEGRGGPERRWRGYIGVVGGGRGKGQMVVVVVREMRVGRDGGDKDKRMRVGWGSKRETRVRRDGGGGKVKDVYRNPRGLKHPEGQAAVSPLALGNILSSSCRSSHSFPPFIISCVAVAVSCGCLGRRVEGVGRRVEGVGKRVEGVGRRVEGVGRRVEGVGRCIGGVGRCVWPSAVVRQGVSPARLLRPAGAEVTDAASLNHSHHNLIGKKWFAFYVSGAGYMGRRFD</sequence>
<proteinExistence type="predicted"/>
<evidence type="ECO:0000256" key="1">
    <source>
        <dbReference type="SAM" id="MobiDB-lite"/>
    </source>
</evidence>
<protein>
    <submittedName>
        <fullName evidence="2">Uncharacterized protein</fullName>
    </submittedName>
</protein>
<feature type="region of interest" description="Disordered" evidence="1">
    <location>
        <begin position="69"/>
        <end position="92"/>
    </location>
</feature>
<dbReference type="AlphaFoldDB" id="A0AAE1NE46"/>
<evidence type="ECO:0000313" key="3">
    <source>
        <dbReference type="Proteomes" id="UP001292094"/>
    </source>
</evidence>
<accession>A0AAE1NE46</accession>
<dbReference type="EMBL" id="JAWZYT010006324">
    <property type="protein sequence ID" value="KAK4288384.1"/>
    <property type="molecule type" value="Genomic_DNA"/>
</dbReference>